<dbReference type="Gene3D" id="2.170.16.10">
    <property type="entry name" value="Hedgehog/Intein (Hint) domain"/>
    <property type="match status" value="1"/>
</dbReference>
<dbReference type="InterPro" id="IPR003587">
    <property type="entry name" value="Hint_dom_N"/>
</dbReference>
<dbReference type="AlphaFoldDB" id="A0A1H6QU07"/>
<gene>
    <name evidence="2" type="ORF">SAMN05444007_101204</name>
</gene>
<protein>
    <submittedName>
        <fullName evidence="2">Hint domain-containing protein</fullName>
    </submittedName>
</protein>
<proteinExistence type="predicted"/>
<dbReference type="InterPro" id="IPR028992">
    <property type="entry name" value="Hedgehog/Intein_dom"/>
</dbReference>
<feature type="domain" description="Hint" evidence="1">
    <location>
        <begin position="186"/>
        <end position="302"/>
    </location>
</feature>
<dbReference type="InterPro" id="IPR036844">
    <property type="entry name" value="Hint_dom_sf"/>
</dbReference>
<sequence>MTSCDNPIPAWVVDVLVTGPVSDGAGALSDEVAAQHPGVVGDVDVAVDGVQLLHPDVDEGGGDPDNPGRGTVVAAFRVKDDDKGLPLVQGDGHGAGAATNRIRVRPDGAVEVEHRDGENVAVLTTSAGFALAGDAVTVRIGWSAAQGVAVKAENGSNRRDETVFLAHDAVGPATISARGGPAAGLVPCFTPGILIATPRGEKPVEELRAGDRVVTRDNGLQPIRWYDEIRLGRADLIRAEHLRPIRIRAGALGGGLPERDMTVSPNHRILVSNDKTALYFEDREVLVAAKHLVGLEGVEAVDLFDVTYIHFMFDRHEVVLSNGAWSESFQPEIQALAGLGNAQRTEIFELFPELRSAHGQAAFAPARRSLTKREARLLMN</sequence>
<dbReference type="RefSeq" id="WP_308419721.1">
    <property type="nucleotide sequence ID" value="NZ_BMGV01000001.1"/>
</dbReference>
<evidence type="ECO:0000313" key="2">
    <source>
        <dbReference type="EMBL" id="SEI44414.1"/>
    </source>
</evidence>
<dbReference type="Proteomes" id="UP000199379">
    <property type="component" value="Unassembled WGS sequence"/>
</dbReference>
<organism evidence="2 3">
    <name type="scientific">Cribrihabitans marinus</name>
    <dbReference type="NCBI Taxonomy" id="1227549"/>
    <lineage>
        <taxon>Bacteria</taxon>
        <taxon>Pseudomonadati</taxon>
        <taxon>Pseudomonadota</taxon>
        <taxon>Alphaproteobacteria</taxon>
        <taxon>Rhodobacterales</taxon>
        <taxon>Paracoccaceae</taxon>
        <taxon>Cribrihabitans</taxon>
    </lineage>
</organism>
<dbReference type="SMART" id="SM00306">
    <property type="entry name" value="HintN"/>
    <property type="match status" value="1"/>
</dbReference>
<dbReference type="SUPFAM" id="SSF51294">
    <property type="entry name" value="Hedgehog/intein (Hint) domain"/>
    <property type="match status" value="1"/>
</dbReference>
<evidence type="ECO:0000259" key="1">
    <source>
        <dbReference type="SMART" id="SM00306"/>
    </source>
</evidence>
<dbReference type="Pfam" id="PF13403">
    <property type="entry name" value="Hint_2"/>
    <property type="match status" value="1"/>
</dbReference>
<dbReference type="EMBL" id="FNYD01000001">
    <property type="protein sequence ID" value="SEI44414.1"/>
    <property type="molecule type" value="Genomic_DNA"/>
</dbReference>
<dbReference type="STRING" id="1227549.SAMN05444007_101204"/>
<evidence type="ECO:0000313" key="3">
    <source>
        <dbReference type="Proteomes" id="UP000199379"/>
    </source>
</evidence>
<name>A0A1H6QU07_9RHOB</name>
<reference evidence="2 3" key="1">
    <citation type="submission" date="2016-10" db="EMBL/GenBank/DDBJ databases">
        <authorList>
            <person name="de Groot N.N."/>
        </authorList>
    </citation>
    <scope>NUCLEOTIDE SEQUENCE [LARGE SCALE GENOMIC DNA]</scope>
    <source>
        <strain evidence="2 3">DSM 29340</strain>
    </source>
</reference>
<accession>A0A1H6QU07</accession>
<keyword evidence="3" id="KW-1185">Reference proteome</keyword>